<dbReference type="EMBL" id="CAJJDM010000002">
    <property type="protein sequence ID" value="CAD8043606.1"/>
    <property type="molecule type" value="Genomic_DNA"/>
</dbReference>
<comment type="caution">
    <text evidence="1">The sequence shown here is derived from an EMBL/GenBank/DDBJ whole genome shotgun (WGS) entry which is preliminary data.</text>
</comment>
<name>A0A8S1JTL9_PARPR</name>
<organism evidence="1 2">
    <name type="scientific">Paramecium primaurelia</name>
    <dbReference type="NCBI Taxonomy" id="5886"/>
    <lineage>
        <taxon>Eukaryota</taxon>
        <taxon>Sar</taxon>
        <taxon>Alveolata</taxon>
        <taxon>Ciliophora</taxon>
        <taxon>Intramacronucleata</taxon>
        <taxon>Oligohymenophorea</taxon>
        <taxon>Peniculida</taxon>
        <taxon>Parameciidae</taxon>
        <taxon>Paramecium</taxon>
    </lineage>
</organism>
<evidence type="ECO:0000313" key="2">
    <source>
        <dbReference type="Proteomes" id="UP000688137"/>
    </source>
</evidence>
<proteinExistence type="predicted"/>
<dbReference type="AlphaFoldDB" id="A0A8S1JTL9"/>
<keyword evidence="2" id="KW-1185">Reference proteome</keyword>
<accession>A0A8S1JTL9</accession>
<dbReference type="Proteomes" id="UP000688137">
    <property type="component" value="Unassembled WGS sequence"/>
</dbReference>
<evidence type="ECO:0000313" key="1">
    <source>
        <dbReference type="EMBL" id="CAD8043606.1"/>
    </source>
</evidence>
<reference evidence="1" key="1">
    <citation type="submission" date="2021-01" db="EMBL/GenBank/DDBJ databases">
        <authorList>
            <consortium name="Genoscope - CEA"/>
            <person name="William W."/>
        </authorList>
    </citation>
    <scope>NUCLEOTIDE SEQUENCE</scope>
</reference>
<protein>
    <submittedName>
        <fullName evidence="1">Uncharacterized protein</fullName>
    </submittedName>
</protein>
<gene>
    <name evidence="1" type="ORF">PPRIM_AZ9-3.1.T0050259</name>
</gene>
<sequence length="179" mass="21481">MYSFNVPQIVQPICKFIFLYYTLYRFPSIFLQYLFLQPQYTFTPSLIDMYYYKHNYLFIYIGPSKYQPSAHFHLHIMMLIGFTQMKMGNGKFLIGEDAISQKICFIIVIKESSRLYLKTCSLQWIMIIWSYIIKLVIIKLGENHQLCLDKSKYNKGNGLIIMDKHGFNMKKQYKINWKI</sequence>